<accession>V6LVJ5</accession>
<dbReference type="Proteomes" id="UP000018208">
    <property type="component" value="Unassembled WGS sequence"/>
</dbReference>
<dbReference type="Gene3D" id="1.25.40.570">
    <property type="match status" value="1"/>
</dbReference>
<dbReference type="VEuPathDB" id="GiardiaDB:SS50377_24294"/>
<dbReference type="InterPro" id="IPR019585">
    <property type="entry name" value="Rpn7/CSN1"/>
</dbReference>
<evidence type="ECO:0000313" key="3">
    <source>
        <dbReference type="Proteomes" id="UP000018208"/>
    </source>
</evidence>
<evidence type="ECO:0000313" key="2">
    <source>
        <dbReference type="EMBL" id="KAH0574339.1"/>
    </source>
</evidence>
<name>V6LVJ5_9EUKA</name>
<reference evidence="2" key="2">
    <citation type="submission" date="2020-12" db="EMBL/GenBank/DDBJ databases">
        <title>New Spironucleus salmonicida genome in near-complete chromosomes.</title>
        <authorList>
            <person name="Xu F."/>
            <person name="Kurt Z."/>
            <person name="Jimenez-Gonzalez A."/>
            <person name="Astvaldsson A."/>
            <person name="Andersson J.O."/>
            <person name="Svard S.G."/>
        </authorList>
    </citation>
    <scope>NUCLEOTIDE SEQUENCE</scope>
    <source>
        <strain evidence="2">ATCC 50377</strain>
    </source>
</reference>
<dbReference type="PANTHER" id="PTHR14145:SF1">
    <property type="entry name" value="26S PROTEASOME NON-ATPASE REGULATORY SUBUNIT 6"/>
    <property type="match status" value="1"/>
</dbReference>
<dbReference type="GO" id="GO:0000502">
    <property type="term" value="C:proteasome complex"/>
    <property type="evidence" value="ECO:0007669"/>
    <property type="project" value="UniProtKB-KW"/>
</dbReference>
<dbReference type="AlphaFoldDB" id="V6LVJ5"/>
<dbReference type="GO" id="GO:0043161">
    <property type="term" value="P:proteasome-mediated ubiquitin-dependent protein catabolic process"/>
    <property type="evidence" value="ECO:0007669"/>
    <property type="project" value="TreeGrafter"/>
</dbReference>
<protein>
    <submittedName>
        <fullName evidence="1">26S proteasome non-ATPase regulatory subunit 6</fullName>
    </submittedName>
</protein>
<dbReference type="EMBL" id="KI546107">
    <property type="protein sequence ID" value="EST44834.1"/>
    <property type="molecule type" value="Genomic_DNA"/>
</dbReference>
<reference evidence="1 2" key="1">
    <citation type="journal article" date="2014" name="PLoS Genet.">
        <title>The Genome of Spironucleus salmonicida Highlights a Fish Pathogen Adapted to Fluctuating Environments.</title>
        <authorList>
            <person name="Xu F."/>
            <person name="Jerlstrom-Hultqvist J."/>
            <person name="Einarsson E."/>
            <person name="Astvaldsson A."/>
            <person name="Svard S.G."/>
            <person name="Andersson J.O."/>
        </authorList>
    </citation>
    <scope>NUCLEOTIDE SEQUENCE</scope>
    <source>
        <strain evidence="2">ATCC 50377</strain>
    </source>
</reference>
<keyword evidence="1" id="KW-0647">Proteasome</keyword>
<dbReference type="PANTHER" id="PTHR14145">
    <property type="entry name" value="26S PROTESOME SUBUNIT 6"/>
    <property type="match status" value="1"/>
</dbReference>
<organism evidence="1">
    <name type="scientific">Spironucleus salmonicida</name>
    <dbReference type="NCBI Taxonomy" id="348837"/>
    <lineage>
        <taxon>Eukaryota</taxon>
        <taxon>Metamonada</taxon>
        <taxon>Diplomonadida</taxon>
        <taxon>Hexamitidae</taxon>
        <taxon>Hexamitinae</taxon>
        <taxon>Spironucleus</taxon>
    </lineage>
</organism>
<proteinExistence type="predicted"/>
<sequence>MTSLTVINTLRLFNNESELPFPVVDVQALTLQIEAQRKKPQTSESEVAQILAEAAVQCMNAMLLTEARDFYAQIGKKSLNTDLQCSYQLAEARAQLLIATKSKTSYAQFQQTIQSIKLEKLSFDLESQTKLYGALAQILNNQQVHQASQTLIGSISTFSSDELLDFSGFASIALLLAASNLSRKLLKALIDSQTDALASANPPVLSLIKCIIGCNYGSFYSVLGQVKEFIRSNFWLRCIENELIEQITSGVYQQYLQAFLVTGVQEMAQEFAQEFEQFKNQLEYFIFRGMIQARMDAVTWQIRKIEQKECDKWWGKFLEESLSVIAKVEVLQKGKQ</sequence>
<gene>
    <name evidence="1" type="ORF">SS50377_15280</name>
    <name evidence="2" type="ORF">SS50377_24294</name>
</gene>
<dbReference type="EMBL" id="AUWU02000004">
    <property type="protein sequence ID" value="KAH0574339.1"/>
    <property type="molecule type" value="Genomic_DNA"/>
</dbReference>
<keyword evidence="3" id="KW-1185">Reference proteome</keyword>
<evidence type="ECO:0000313" key="1">
    <source>
        <dbReference type="EMBL" id="EST44834.1"/>
    </source>
</evidence>